<organism evidence="2 3">
    <name type="scientific">Caenorhabditis angaria</name>
    <dbReference type="NCBI Taxonomy" id="860376"/>
    <lineage>
        <taxon>Eukaryota</taxon>
        <taxon>Metazoa</taxon>
        <taxon>Ecdysozoa</taxon>
        <taxon>Nematoda</taxon>
        <taxon>Chromadorea</taxon>
        <taxon>Rhabditida</taxon>
        <taxon>Rhabditina</taxon>
        <taxon>Rhabditomorpha</taxon>
        <taxon>Rhabditoidea</taxon>
        <taxon>Rhabditidae</taxon>
        <taxon>Peloderinae</taxon>
        <taxon>Caenorhabditis</taxon>
    </lineage>
</organism>
<reference evidence="2" key="1">
    <citation type="submission" date="2022-11" db="EMBL/GenBank/DDBJ databases">
        <authorList>
            <person name="Kikuchi T."/>
        </authorList>
    </citation>
    <scope>NUCLEOTIDE SEQUENCE</scope>
    <source>
        <strain evidence="2">PS1010</strain>
    </source>
</reference>
<name>A0A9P1I696_9PELO</name>
<dbReference type="EMBL" id="CANHGI010000001">
    <property type="protein sequence ID" value="CAI5439052.1"/>
    <property type="molecule type" value="Genomic_DNA"/>
</dbReference>
<accession>A0A9P1I696</accession>
<keyword evidence="3" id="KW-1185">Reference proteome</keyword>
<dbReference type="InterPro" id="IPR012885">
    <property type="entry name" value="F-box_Sdz-33"/>
</dbReference>
<dbReference type="PANTHER" id="PTHR21503">
    <property type="entry name" value="F-BOX-CONTAINING HYPOTHETICAL PROTEIN C.ELEGANS"/>
    <property type="match status" value="1"/>
</dbReference>
<evidence type="ECO:0000313" key="3">
    <source>
        <dbReference type="Proteomes" id="UP001152747"/>
    </source>
</evidence>
<proteinExistence type="predicted"/>
<sequence>MDVSDQQLRSYSHAQLLKYIFEFRKDIRKKENLDSYKSLNIRNRQLQNYRQHYEYDYPYSTSWFDIPEELREMVINEIDPETVFQFKQCSKLCAEEAGRSKNSMYKIEINYTEEGTHISFYLTENSECPHFRYSFSESGWSKWKKTIICHERIKIEDWSQREFNSFMYNLDEDDEESSEHSYINTLKEEKWEVEESEGMKSVIVKYLKKFLEEYKYSLKAFDNTEKLDLKHLKNLQHIEFDNCDVLEENLMTFEQILKCREHISLRRTKLTFDQIIQLNAHFIDIAARDLTNEQIKRYLKMWENGEIDENIGDITIDTDKLKILDEEYYIDGLLTVFEREEPAKKRFRSSYESNHFTFKIKGPQQCEIHIRLADGKIRLDRFSKELLDRIHSSR</sequence>
<evidence type="ECO:0000313" key="2">
    <source>
        <dbReference type="EMBL" id="CAI5439052.1"/>
    </source>
</evidence>
<dbReference type="Pfam" id="PF07735">
    <property type="entry name" value="FBA_2"/>
    <property type="match status" value="1"/>
</dbReference>
<comment type="caution">
    <text evidence="2">The sequence shown here is derived from an EMBL/GenBank/DDBJ whole genome shotgun (WGS) entry which is preliminary data.</text>
</comment>
<dbReference type="AlphaFoldDB" id="A0A9P1I696"/>
<feature type="domain" description="Sdz-33 F-box" evidence="1">
    <location>
        <begin position="261"/>
        <end position="306"/>
    </location>
</feature>
<gene>
    <name evidence="2" type="ORF">CAMP_LOCUS1689</name>
</gene>
<evidence type="ECO:0000259" key="1">
    <source>
        <dbReference type="Pfam" id="PF07735"/>
    </source>
</evidence>
<dbReference type="Proteomes" id="UP001152747">
    <property type="component" value="Unassembled WGS sequence"/>
</dbReference>
<dbReference type="PANTHER" id="PTHR21503:SF8">
    <property type="entry name" value="F-BOX ASSOCIATED DOMAIN-CONTAINING PROTEIN-RELATED"/>
    <property type="match status" value="1"/>
</dbReference>
<protein>
    <recommendedName>
        <fullName evidence="1">Sdz-33 F-box domain-containing protein</fullName>
    </recommendedName>
</protein>